<gene>
    <name evidence="1" type="ORF">LIER_29946</name>
</gene>
<dbReference type="PANTHER" id="PTHR46890">
    <property type="entry name" value="NON-LTR RETROLELEMENT REVERSE TRANSCRIPTASE-LIKE PROTEIN-RELATED"/>
    <property type="match status" value="1"/>
</dbReference>
<comment type="caution">
    <text evidence="1">The sequence shown here is derived from an EMBL/GenBank/DDBJ whole genome shotgun (WGS) entry which is preliminary data.</text>
</comment>
<dbReference type="PANTHER" id="PTHR46890:SF48">
    <property type="entry name" value="RNA-DIRECTED DNA POLYMERASE"/>
    <property type="match status" value="1"/>
</dbReference>
<keyword evidence="2" id="KW-1185">Reference proteome</keyword>
<dbReference type="InterPro" id="IPR052343">
    <property type="entry name" value="Retrotransposon-Effector_Assoc"/>
</dbReference>
<name>A0AAV3RL00_LITER</name>
<evidence type="ECO:0000313" key="2">
    <source>
        <dbReference type="Proteomes" id="UP001454036"/>
    </source>
</evidence>
<evidence type="ECO:0000313" key="1">
    <source>
        <dbReference type="EMBL" id="GAA0179217.1"/>
    </source>
</evidence>
<dbReference type="AlphaFoldDB" id="A0AAV3RL00"/>
<organism evidence="1 2">
    <name type="scientific">Lithospermum erythrorhizon</name>
    <name type="common">Purple gromwell</name>
    <name type="synonym">Lithospermum officinale var. erythrorhizon</name>
    <dbReference type="NCBI Taxonomy" id="34254"/>
    <lineage>
        <taxon>Eukaryota</taxon>
        <taxon>Viridiplantae</taxon>
        <taxon>Streptophyta</taxon>
        <taxon>Embryophyta</taxon>
        <taxon>Tracheophyta</taxon>
        <taxon>Spermatophyta</taxon>
        <taxon>Magnoliopsida</taxon>
        <taxon>eudicotyledons</taxon>
        <taxon>Gunneridae</taxon>
        <taxon>Pentapetalae</taxon>
        <taxon>asterids</taxon>
        <taxon>lamiids</taxon>
        <taxon>Boraginales</taxon>
        <taxon>Boraginaceae</taxon>
        <taxon>Boraginoideae</taxon>
        <taxon>Lithospermeae</taxon>
        <taxon>Lithospermum</taxon>
    </lineage>
</organism>
<sequence>MQGTKAPGPDGMPTLFFQHYWETVERPVCMPQFRPIALGHTSAKIISNMLALRLKNYLSSVISDTQSAFVPNQLITDNILLAYEAHHMLKSKKSGKSY</sequence>
<reference evidence="1 2" key="1">
    <citation type="submission" date="2024-01" db="EMBL/GenBank/DDBJ databases">
        <title>The complete chloroplast genome sequence of Lithospermum erythrorhizon: insights into the phylogenetic relationship among Boraginaceae species and the maternal lineages of purple gromwells.</title>
        <authorList>
            <person name="Okada T."/>
            <person name="Watanabe K."/>
        </authorList>
    </citation>
    <scope>NUCLEOTIDE SEQUENCE [LARGE SCALE GENOMIC DNA]</scope>
</reference>
<proteinExistence type="predicted"/>
<protein>
    <recommendedName>
        <fullName evidence="3">Reverse transcriptase domain-containing protein</fullName>
    </recommendedName>
</protein>
<dbReference type="Proteomes" id="UP001454036">
    <property type="component" value="Unassembled WGS sequence"/>
</dbReference>
<evidence type="ECO:0008006" key="3">
    <source>
        <dbReference type="Google" id="ProtNLM"/>
    </source>
</evidence>
<accession>A0AAV3RL00</accession>
<dbReference type="EMBL" id="BAABME010010490">
    <property type="protein sequence ID" value="GAA0179217.1"/>
    <property type="molecule type" value="Genomic_DNA"/>
</dbReference>